<proteinExistence type="predicted"/>
<dbReference type="Gene3D" id="3.40.109.10">
    <property type="entry name" value="NADH Oxidase"/>
    <property type="match status" value="1"/>
</dbReference>
<evidence type="ECO:0008006" key="3">
    <source>
        <dbReference type="Google" id="ProtNLM"/>
    </source>
</evidence>
<comment type="caution">
    <text evidence="1">The sequence shown here is derived from an EMBL/GenBank/DDBJ whole genome shotgun (WGS) entry which is preliminary data.</text>
</comment>
<dbReference type="GO" id="GO:0016491">
    <property type="term" value="F:oxidoreductase activity"/>
    <property type="evidence" value="ECO:0007669"/>
    <property type="project" value="InterPro"/>
</dbReference>
<sequence>MQDNLRKIIADGILAPSGENCQPWKFVIDKNTVKIFNVPTADQSLYNFKQRGSYVAEGALIENMVLSAEERGYKAEVSIFPAAGTLDLVATITFAPSVSQKNPLYESIPKRCTNRKTYTGQKLSHEQKQKLGEAARSAGGEFRLVDDEASLKTLGRAMAVNEKVLFENKKLHDFFYTHILWKEAEQRRSGGFYIKTLEFLPHQLKGVKLFKNWFILNLLNKLVKVSDKIVAENAEKYAGSGSIGIIVANGNTDTDFV</sequence>
<dbReference type="SUPFAM" id="SSF55469">
    <property type="entry name" value="FMN-dependent nitroreductase-like"/>
    <property type="match status" value="1"/>
</dbReference>
<feature type="non-terminal residue" evidence="1">
    <location>
        <position position="257"/>
    </location>
</feature>
<protein>
    <recommendedName>
        <fullName evidence="3">Nitroreductase domain-containing protein</fullName>
    </recommendedName>
</protein>
<dbReference type="EMBL" id="MHRP01000035">
    <property type="protein sequence ID" value="OHA26226.1"/>
    <property type="molecule type" value="Genomic_DNA"/>
</dbReference>
<dbReference type="Proteomes" id="UP000177943">
    <property type="component" value="Unassembled WGS sequence"/>
</dbReference>
<accession>A0A1G2MQS9</accession>
<dbReference type="AlphaFoldDB" id="A0A1G2MQS9"/>
<evidence type="ECO:0000313" key="1">
    <source>
        <dbReference type="EMBL" id="OHA26226.1"/>
    </source>
</evidence>
<name>A0A1G2MQS9_9BACT</name>
<reference evidence="1 2" key="1">
    <citation type="journal article" date="2016" name="Nat. Commun.">
        <title>Thousands of microbial genomes shed light on interconnected biogeochemical processes in an aquifer system.</title>
        <authorList>
            <person name="Anantharaman K."/>
            <person name="Brown C.T."/>
            <person name="Hug L.A."/>
            <person name="Sharon I."/>
            <person name="Castelle C.J."/>
            <person name="Probst A.J."/>
            <person name="Thomas B.C."/>
            <person name="Singh A."/>
            <person name="Wilkins M.J."/>
            <person name="Karaoz U."/>
            <person name="Brodie E.L."/>
            <person name="Williams K.H."/>
            <person name="Hubbard S.S."/>
            <person name="Banfield J.F."/>
        </authorList>
    </citation>
    <scope>NUCLEOTIDE SEQUENCE [LARGE SCALE GENOMIC DNA]</scope>
</reference>
<evidence type="ECO:0000313" key="2">
    <source>
        <dbReference type="Proteomes" id="UP000177943"/>
    </source>
</evidence>
<organism evidence="1 2">
    <name type="scientific">Candidatus Taylorbacteria bacterium RIFCSPHIGHO2_02_FULL_45_35</name>
    <dbReference type="NCBI Taxonomy" id="1802311"/>
    <lineage>
        <taxon>Bacteria</taxon>
        <taxon>Candidatus Tayloriibacteriota</taxon>
    </lineage>
</organism>
<gene>
    <name evidence="1" type="ORF">A3D56_03605</name>
</gene>
<dbReference type="InterPro" id="IPR000415">
    <property type="entry name" value="Nitroreductase-like"/>
</dbReference>